<feature type="transmembrane region" description="Helical" evidence="5">
    <location>
        <begin position="181"/>
        <end position="201"/>
    </location>
</feature>
<comment type="caution">
    <text evidence="6">The sequence shown here is derived from an EMBL/GenBank/DDBJ whole genome shotgun (WGS) entry which is preliminary data.</text>
</comment>
<protein>
    <submittedName>
        <fullName evidence="6">Potassium channel protein</fullName>
    </submittedName>
</protein>
<feature type="transmembrane region" description="Helical" evidence="5">
    <location>
        <begin position="32"/>
        <end position="53"/>
    </location>
</feature>
<organism evidence="6 7">
    <name type="scientific">Duncaniella muris</name>
    <dbReference type="NCBI Taxonomy" id="2094150"/>
    <lineage>
        <taxon>Bacteria</taxon>
        <taxon>Pseudomonadati</taxon>
        <taxon>Bacteroidota</taxon>
        <taxon>Bacteroidia</taxon>
        <taxon>Bacteroidales</taxon>
        <taxon>Muribaculaceae</taxon>
        <taxon>Duncaniella</taxon>
    </lineage>
</organism>
<dbReference type="GO" id="GO:0034220">
    <property type="term" value="P:monoatomic ion transmembrane transport"/>
    <property type="evidence" value="ECO:0007669"/>
    <property type="project" value="UniProtKB-KW"/>
</dbReference>
<name>A0A2V1ISJ2_9BACT</name>
<evidence type="ECO:0000256" key="5">
    <source>
        <dbReference type="SAM" id="Phobius"/>
    </source>
</evidence>
<dbReference type="SUPFAM" id="SSF81324">
    <property type="entry name" value="Voltage-gated potassium channels"/>
    <property type="match status" value="1"/>
</dbReference>
<accession>A0A2V1ISJ2</accession>
<evidence type="ECO:0000313" key="6">
    <source>
        <dbReference type="EMBL" id="PWB03670.1"/>
    </source>
</evidence>
<dbReference type="GO" id="GO:0016020">
    <property type="term" value="C:membrane"/>
    <property type="evidence" value="ECO:0007669"/>
    <property type="project" value="UniProtKB-SubCell"/>
</dbReference>
<proteinExistence type="predicted"/>
<sequence>MHLDVVILSLLLIVLITLDTLRNVSFLADTTYLKVQFWCCLFFMADVFVEMLFSVKKRKYLINHLFFLLVSVPYLNILHYFDIPLDNHAEYLLKFVPMIRAAYVFTIVTGATTSSKWVKNMLATYLIVLIVGVYFCSLTFFVAENGVNPGVTDYWSSLLWSIMSLTTAGCSIHAMTVTGRVLGVVLSAVGLIFFPIFTVFLTNSYTSEQDAGGTTSDKQG</sequence>
<gene>
    <name evidence="6" type="ORF">C5O23_02860</name>
</gene>
<dbReference type="Gene3D" id="1.20.120.350">
    <property type="entry name" value="Voltage-gated potassium channels. Chain C"/>
    <property type="match status" value="1"/>
</dbReference>
<dbReference type="EMBL" id="PUEC01000004">
    <property type="protein sequence ID" value="PWB03670.1"/>
    <property type="molecule type" value="Genomic_DNA"/>
</dbReference>
<comment type="subcellular location">
    <subcellularLocation>
        <location evidence="1">Membrane</location>
        <topology evidence="1">Multi-pass membrane protein</topology>
    </subcellularLocation>
</comment>
<keyword evidence="4 5" id="KW-0472">Membrane</keyword>
<dbReference type="InterPro" id="IPR027359">
    <property type="entry name" value="Volt_channel_dom_sf"/>
</dbReference>
<keyword evidence="6" id="KW-0813">Transport</keyword>
<dbReference type="AlphaFoldDB" id="A0A2V1ISJ2"/>
<keyword evidence="2 5" id="KW-0812">Transmembrane</keyword>
<dbReference type="Proteomes" id="UP000244905">
    <property type="component" value="Unassembled WGS sequence"/>
</dbReference>
<keyword evidence="6" id="KW-0406">Ion transport</keyword>
<keyword evidence="6" id="KW-0407">Ion channel</keyword>
<feature type="transmembrane region" description="Helical" evidence="5">
    <location>
        <begin position="60"/>
        <end position="79"/>
    </location>
</feature>
<evidence type="ECO:0000256" key="1">
    <source>
        <dbReference type="ARBA" id="ARBA00004141"/>
    </source>
</evidence>
<keyword evidence="7" id="KW-1185">Reference proteome</keyword>
<keyword evidence="3 5" id="KW-1133">Transmembrane helix</keyword>
<reference evidence="7" key="1">
    <citation type="submission" date="2018-02" db="EMBL/GenBank/DDBJ databases">
        <authorList>
            <person name="Clavel T."/>
            <person name="Strowig T."/>
        </authorList>
    </citation>
    <scope>NUCLEOTIDE SEQUENCE [LARGE SCALE GENOMIC DNA]</scope>
    <source>
        <strain evidence="7">DSM 103720</strain>
    </source>
</reference>
<evidence type="ECO:0000256" key="2">
    <source>
        <dbReference type="ARBA" id="ARBA00022692"/>
    </source>
</evidence>
<feature type="transmembrane region" description="Helical" evidence="5">
    <location>
        <begin position="91"/>
        <end position="110"/>
    </location>
</feature>
<evidence type="ECO:0000313" key="7">
    <source>
        <dbReference type="Proteomes" id="UP000244905"/>
    </source>
</evidence>
<evidence type="ECO:0000256" key="3">
    <source>
        <dbReference type="ARBA" id="ARBA00022989"/>
    </source>
</evidence>
<feature type="transmembrane region" description="Helical" evidence="5">
    <location>
        <begin position="154"/>
        <end position="174"/>
    </location>
</feature>
<feature type="transmembrane region" description="Helical" evidence="5">
    <location>
        <begin position="122"/>
        <end position="142"/>
    </location>
</feature>
<dbReference type="Gene3D" id="1.10.287.70">
    <property type="match status" value="1"/>
</dbReference>
<evidence type="ECO:0000256" key="4">
    <source>
        <dbReference type="ARBA" id="ARBA00023136"/>
    </source>
</evidence>